<proteinExistence type="predicted"/>
<accession>A0A836G4U6</accession>
<gene>
    <name evidence="2" type="ORF">CUR178_04618</name>
</gene>
<dbReference type="OrthoDB" id="260818at2759"/>
<feature type="transmembrane region" description="Helical" evidence="1">
    <location>
        <begin position="355"/>
        <end position="378"/>
    </location>
</feature>
<sequence>MAKPDCWWCVYDDAVPQCGMARQMGDVRWLDCQRRHPKIWSGQVCGVCLAPADARCLDDETVLGCNGFAYTSPSSAAGTDICCVCGGNSTCSGATAAMPMYVDYLFDLTRVPQILHNAAWCEAVAFIAAILREADCTGSQTKTMLEDCLGDSGSEMGSLDNFYRCAKENGRLSEVVFMLNYNKDPLMLQQMIYGVESTLANSHSSPSPVVEVYNSISRTLSTTIQPLAQAHGITVYYTSTLFQPAVARLGSLQSLWFAVKLVFFLVYYVSLMTAVTATMVAAIMCFGSLTVRTIFDWEVEGVLQVCISCTVRIGVQYVVHFCSGYFDYLQTTSSNLFAGKVTLWGAAQGALLRSAPAVCTSAFCVIVVSIMFAVSSLVPLRRAGQVSITLHLLVLFADALFTGAVAAFGPMKAYQHWTTSAAIGMVCAVLAALAVLIMSCVNGELGPHGSMILTR</sequence>
<keyword evidence="1" id="KW-1133">Transmembrane helix</keyword>
<evidence type="ECO:0000313" key="3">
    <source>
        <dbReference type="Proteomes" id="UP000674179"/>
    </source>
</evidence>
<dbReference type="AlphaFoldDB" id="A0A836G4U6"/>
<dbReference type="GeneID" id="94171835"/>
<feature type="transmembrane region" description="Helical" evidence="1">
    <location>
        <begin position="390"/>
        <end position="409"/>
    </location>
</feature>
<organism evidence="2 3">
    <name type="scientific">Leishmania enriettii</name>
    <dbReference type="NCBI Taxonomy" id="5663"/>
    <lineage>
        <taxon>Eukaryota</taxon>
        <taxon>Discoba</taxon>
        <taxon>Euglenozoa</taxon>
        <taxon>Kinetoplastea</taxon>
        <taxon>Metakinetoplastina</taxon>
        <taxon>Trypanosomatida</taxon>
        <taxon>Trypanosomatidae</taxon>
        <taxon>Leishmaniinae</taxon>
        <taxon>Leishmania</taxon>
    </lineage>
</organism>
<reference evidence="2 3" key="1">
    <citation type="submission" date="2021-02" db="EMBL/GenBank/DDBJ databases">
        <title>Leishmania (Mundinia) enrietti genome sequencing and assembly.</title>
        <authorList>
            <person name="Almutairi H."/>
            <person name="Gatherer D."/>
        </authorList>
    </citation>
    <scope>NUCLEOTIDE SEQUENCE [LARGE SCALE GENOMIC DNA]</scope>
    <source>
        <strain evidence="2">CUR178</strain>
    </source>
</reference>
<protein>
    <submittedName>
        <fullName evidence="2">Uncharacterized protein</fullName>
    </submittedName>
</protein>
<feature type="transmembrane region" description="Helical" evidence="1">
    <location>
        <begin position="261"/>
        <end position="289"/>
    </location>
</feature>
<keyword evidence="3" id="KW-1185">Reference proteome</keyword>
<evidence type="ECO:0000313" key="2">
    <source>
        <dbReference type="EMBL" id="KAG5475167.1"/>
    </source>
</evidence>
<keyword evidence="1" id="KW-0472">Membrane</keyword>
<dbReference type="KEGG" id="lenr:94171835"/>
<evidence type="ECO:0000256" key="1">
    <source>
        <dbReference type="SAM" id="Phobius"/>
    </source>
</evidence>
<feature type="transmembrane region" description="Helical" evidence="1">
    <location>
        <begin position="421"/>
        <end position="441"/>
    </location>
</feature>
<name>A0A836G4U6_LEIEN</name>
<comment type="caution">
    <text evidence="2">The sequence shown here is derived from an EMBL/GenBank/DDBJ whole genome shotgun (WGS) entry which is preliminary data.</text>
</comment>
<dbReference type="Proteomes" id="UP000674179">
    <property type="component" value="Chromosome 28"/>
</dbReference>
<dbReference type="RefSeq" id="XP_067691696.1">
    <property type="nucleotide sequence ID" value="XM_067836325.1"/>
</dbReference>
<dbReference type="EMBL" id="JAFHKP010000028">
    <property type="protein sequence ID" value="KAG5475167.1"/>
    <property type="molecule type" value="Genomic_DNA"/>
</dbReference>
<keyword evidence="1" id="KW-0812">Transmembrane</keyword>